<feature type="region of interest" description="Disordered" evidence="1">
    <location>
        <begin position="239"/>
        <end position="288"/>
    </location>
</feature>
<evidence type="ECO:0000313" key="2">
    <source>
        <dbReference type="EMBL" id="UQC86234.1"/>
    </source>
</evidence>
<gene>
    <name evidence="2" type="ORF">CLUP02_11734</name>
</gene>
<dbReference type="RefSeq" id="XP_049147846.1">
    <property type="nucleotide sequence ID" value="XM_049290701.1"/>
</dbReference>
<sequence length="564" mass="64217">MSTSSEHQNLAPHTWLPWDSSHVVMSQHHLQRQPATHPPVGALLFEKQDPRAHEAFEPEQLSEVQVSLLLPLKMHARHSAATHRRRRTLRRRKYWFSFSVRDLRSELHVPLRTRGGGRGIGKLGQTCISTDILEPVPGPGVDLICPAAGYISVSDMDCMVWYLSYLYSCYLHRLAIPRDVMNRKRYEIQSLHISKQLRLAEEFYCLPLTIILTCLEVQPATWDDSTRVNKLQARKASNFQLSDVPGTRASSRPEDRDSPRSGTESFGIPPSMSHSVCPIGETEDGLSSRRNMISLIGKTKTNGSTETIRRTQHTGATKLQAKHHPSDRQTTAHQATTTQRSKEKQGGDQASFSQDNAKGNRRSSRVPVLLSSPRKKFWKETVQPLRGRCHVLVRLRPHGFEDTKNPWQAKCGARQPERMAIDSETFGKRAGDENRTVYVKRIGFKILSMIADCLATDCRFIFDDCFFYHAPVSDPLSDSERLLHPKLCLYGELKEFRTITGTNGLMVLPRGKCFMVRYDLQYLSIHQQTLMELTASATWHILHQITKAQEQLLLIYLGIQMTLF</sequence>
<dbReference type="AlphaFoldDB" id="A0A9Q8SZ22"/>
<name>A0A9Q8SZ22_9PEZI</name>
<dbReference type="EMBL" id="CP019478">
    <property type="protein sequence ID" value="UQC86234.1"/>
    <property type="molecule type" value="Genomic_DNA"/>
</dbReference>
<reference evidence="2" key="1">
    <citation type="journal article" date="2021" name="Mol. Plant Microbe Interact.">
        <title>Complete Genome Sequence of the Plant-Pathogenic Fungus Colletotrichum lupini.</title>
        <authorList>
            <person name="Baroncelli R."/>
            <person name="Pensec F."/>
            <person name="Da Lio D."/>
            <person name="Boufleur T."/>
            <person name="Vicente I."/>
            <person name="Sarrocco S."/>
            <person name="Picot A."/>
            <person name="Baraldi E."/>
            <person name="Sukno S."/>
            <person name="Thon M."/>
            <person name="Le Floch G."/>
        </authorList>
    </citation>
    <scope>NUCLEOTIDE SEQUENCE</scope>
    <source>
        <strain evidence="2">IMI 504893</strain>
    </source>
</reference>
<dbReference type="KEGG" id="clup:CLUP02_11734"/>
<feature type="region of interest" description="Disordered" evidence="1">
    <location>
        <begin position="312"/>
        <end position="368"/>
    </location>
</feature>
<keyword evidence="3" id="KW-1185">Reference proteome</keyword>
<feature type="compositionally biased region" description="Polar residues" evidence="1">
    <location>
        <begin position="348"/>
        <end position="357"/>
    </location>
</feature>
<evidence type="ECO:0000256" key="1">
    <source>
        <dbReference type="SAM" id="MobiDB-lite"/>
    </source>
</evidence>
<dbReference type="Proteomes" id="UP000830671">
    <property type="component" value="Chromosome 6"/>
</dbReference>
<dbReference type="GeneID" id="73345711"/>
<organism evidence="2 3">
    <name type="scientific">Colletotrichum lupini</name>
    <dbReference type="NCBI Taxonomy" id="145971"/>
    <lineage>
        <taxon>Eukaryota</taxon>
        <taxon>Fungi</taxon>
        <taxon>Dikarya</taxon>
        <taxon>Ascomycota</taxon>
        <taxon>Pezizomycotina</taxon>
        <taxon>Sordariomycetes</taxon>
        <taxon>Hypocreomycetidae</taxon>
        <taxon>Glomerellales</taxon>
        <taxon>Glomerellaceae</taxon>
        <taxon>Colletotrichum</taxon>
        <taxon>Colletotrichum acutatum species complex</taxon>
    </lineage>
</organism>
<evidence type="ECO:0000313" key="3">
    <source>
        <dbReference type="Proteomes" id="UP000830671"/>
    </source>
</evidence>
<proteinExistence type="predicted"/>
<accession>A0A9Q8SZ22</accession>
<feature type="compositionally biased region" description="Low complexity" evidence="1">
    <location>
        <begin position="329"/>
        <end position="339"/>
    </location>
</feature>
<protein>
    <submittedName>
        <fullName evidence="2">Uncharacterized protein</fullName>
    </submittedName>
</protein>